<evidence type="ECO:0000313" key="3">
    <source>
        <dbReference type="EMBL" id="SCU92886.1"/>
    </source>
</evidence>
<feature type="transmembrane region" description="Helical" evidence="2">
    <location>
        <begin position="329"/>
        <end position="350"/>
    </location>
</feature>
<evidence type="ECO:0000256" key="2">
    <source>
        <dbReference type="SAM" id="Phobius"/>
    </source>
</evidence>
<dbReference type="PANTHER" id="PTHR36819:SF1">
    <property type="entry name" value="REGULATOR OF PHOSPHOLIPASE D SRF1"/>
    <property type="match status" value="1"/>
</dbReference>
<feature type="region of interest" description="Disordered" evidence="1">
    <location>
        <begin position="1"/>
        <end position="107"/>
    </location>
</feature>
<keyword evidence="2" id="KW-0472">Membrane</keyword>
<keyword evidence="2" id="KW-0812">Transmembrane</keyword>
<keyword evidence="2" id="KW-1133">Transmembrane helix</keyword>
<feature type="compositionally biased region" description="Polar residues" evidence="1">
    <location>
        <begin position="85"/>
        <end position="98"/>
    </location>
</feature>
<feature type="transmembrane region" description="Helical" evidence="2">
    <location>
        <begin position="459"/>
        <end position="483"/>
    </location>
</feature>
<dbReference type="AlphaFoldDB" id="A0A1G4JQI0"/>
<feature type="region of interest" description="Disordered" evidence="1">
    <location>
        <begin position="153"/>
        <end position="203"/>
    </location>
</feature>
<organism evidence="3 4">
    <name type="scientific">Lachancea nothofagi CBS 11611</name>
    <dbReference type="NCBI Taxonomy" id="1266666"/>
    <lineage>
        <taxon>Eukaryota</taxon>
        <taxon>Fungi</taxon>
        <taxon>Dikarya</taxon>
        <taxon>Ascomycota</taxon>
        <taxon>Saccharomycotina</taxon>
        <taxon>Saccharomycetes</taxon>
        <taxon>Saccharomycetales</taxon>
        <taxon>Saccharomycetaceae</taxon>
        <taxon>Lachancea</taxon>
    </lineage>
</organism>
<dbReference type="GO" id="GO:0071944">
    <property type="term" value="C:cell periphery"/>
    <property type="evidence" value="ECO:0007669"/>
    <property type="project" value="TreeGrafter"/>
</dbReference>
<dbReference type="OrthoDB" id="2589563at2759"/>
<dbReference type="PANTHER" id="PTHR36819">
    <property type="entry name" value="REGULATOR OF PHOSPHOLIPASE D SRF1"/>
    <property type="match status" value="1"/>
</dbReference>
<gene>
    <name evidence="3" type="ORF">LANO_0E02432G</name>
</gene>
<keyword evidence="4" id="KW-1185">Reference proteome</keyword>
<reference evidence="4" key="1">
    <citation type="submission" date="2016-03" db="EMBL/GenBank/DDBJ databases">
        <authorList>
            <person name="Devillers Hugo."/>
        </authorList>
    </citation>
    <scope>NUCLEOTIDE SEQUENCE [LARGE SCALE GENOMIC DNA]</scope>
</reference>
<accession>A0A1G4JQI0</accession>
<dbReference type="Proteomes" id="UP000189911">
    <property type="component" value="Chromosome E"/>
</dbReference>
<feature type="transmembrane region" description="Helical" evidence="2">
    <location>
        <begin position="371"/>
        <end position="389"/>
    </location>
</feature>
<sequence length="492" mass="55672">MGESRSQDGIDDEKNETRGSEPKMDEFGRQVSKVSQERFSNRSRGNLKEGEGGKTRLLNAYGLTPSTVPPFALDEELKSPRLRIPQNQDQTTQPTGNKQQQHQHQNQQQLGPFCKDPFLVSHNGNWGPFVENVGSNVSYLHKAADESEVGQNYNNLAGVSSSDSSKGETSSSSDEPKQGRASKTKTSLEANDQLPPTFPPPSKNVLADLSGSWGGSERLNAIFNGPLLDSHKFTNNQDRQDWTEYLESVKAFYYREGPLNRDLEAGLQGEGALTDGNDNDNNKLHSFLEKQRTEFKQKRKHWRQLERQKKQKWVPTLRKVLLDNQYLPLGLRMLIVILSIIALALAIRIYQNSNSRIEQLDSRIPQQASTIMALCVNSIAVLYLFYISYDEFSGKPLGLRNPFGKMRLILLDMLFIIFSSANLALTFNTLYDRQWVCTPGEYTSTEVPKIDYICRKQRALASFLFVVLFMWVVTFALSILRVVEKMNSSSAR</sequence>
<dbReference type="EMBL" id="LT598451">
    <property type="protein sequence ID" value="SCU92886.1"/>
    <property type="molecule type" value="Genomic_DNA"/>
</dbReference>
<feature type="compositionally biased region" description="Basic and acidic residues" evidence="1">
    <location>
        <begin position="15"/>
        <end position="28"/>
    </location>
</feature>
<dbReference type="InterPro" id="IPR037737">
    <property type="entry name" value="Srf1"/>
</dbReference>
<feature type="compositionally biased region" description="Low complexity" evidence="1">
    <location>
        <begin position="160"/>
        <end position="173"/>
    </location>
</feature>
<feature type="transmembrane region" description="Helical" evidence="2">
    <location>
        <begin position="409"/>
        <end position="431"/>
    </location>
</feature>
<feature type="compositionally biased region" description="Basic and acidic residues" evidence="1">
    <location>
        <begin position="35"/>
        <end position="54"/>
    </location>
</feature>
<evidence type="ECO:0000256" key="1">
    <source>
        <dbReference type="SAM" id="MobiDB-lite"/>
    </source>
</evidence>
<evidence type="ECO:0000313" key="4">
    <source>
        <dbReference type="Proteomes" id="UP000189911"/>
    </source>
</evidence>
<name>A0A1G4JQI0_9SACH</name>
<proteinExistence type="predicted"/>
<dbReference type="GO" id="GO:0000324">
    <property type="term" value="C:fungal-type vacuole"/>
    <property type="evidence" value="ECO:0007669"/>
    <property type="project" value="TreeGrafter"/>
</dbReference>
<protein>
    <submittedName>
        <fullName evidence="3">LANO_0E02432g1_1</fullName>
    </submittedName>
</protein>